<feature type="region of interest" description="Disordered" evidence="5">
    <location>
        <begin position="332"/>
        <end position="377"/>
    </location>
</feature>
<dbReference type="SUPFAM" id="SSF56281">
    <property type="entry name" value="Metallo-hydrolase/oxidoreductase"/>
    <property type="match status" value="1"/>
</dbReference>
<evidence type="ECO:0000313" key="6">
    <source>
        <dbReference type="EMBL" id="KAE8254815.1"/>
    </source>
</evidence>
<feature type="compositionally biased region" description="Basic and acidic residues" evidence="5">
    <location>
        <begin position="547"/>
        <end position="557"/>
    </location>
</feature>
<reference evidence="6" key="1">
    <citation type="submission" date="2016-04" db="EMBL/GenBank/DDBJ databases">
        <authorList>
            <person name="Nguyen H.D."/>
            <person name="Samba Siva P."/>
            <person name="Cullis J."/>
            <person name="Levesque C.A."/>
            <person name="Hambleton S."/>
        </authorList>
    </citation>
    <scope>NUCLEOTIDE SEQUENCE</scope>
    <source>
        <strain evidence="6">DAOMC 236416</strain>
    </source>
</reference>
<dbReference type="GO" id="GO:0035312">
    <property type="term" value="F:5'-3' DNA exonuclease activity"/>
    <property type="evidence" value="ECO:0007669"/>
    <property type="project" value="TreeGrafter"/>
</dbReference>
<organism evidence="6 7">
    <name type="scientific">Tilletia indica</name>
    <dbReference type="NCBI Taxonomy" id="43049"/>
    <lineage>
        <taxon>Eukaryota</taxon>
        <taxon>Fungi</taxon>
        <taxon>Dikarya</taxon>
        <taxon>Basidiomycota</taxon>
        <taxon>Ustilaginomycotina</taxon>
        <taxon>Exobasidiomycetes</taxon>
        <taxon>Tilletiales</taxon>
        <taxon>Tilletiaceae</taxon>
        <taxon>Tilletia</taxon>
    </lineage>
</organism>
<reference evidence="6" key="2">
    <citation type="journal article" date="2019" name="IMA Fungus">
        <title>Genome sequencing and comparison of five Tilletia species to identify candidate genes for the detection of regulated species infecting wheat.</title>
        <authorList>
            <person name="Nguyen H.D.T."/>
            <person name="Sultana T."/>
            <person name="Kesanakurti P."/>
            <person name="Hambleton S."/>
        </authorList>
    </citation>
    <scope>NUCLEOTIDE SEQUENCE</scope>
    <source>
        <strain evidence="6">DAOMC 236416</strain>
    </source>
</reference>
<feature type="region of interest" description="Disordered" evidence="5">
    <location>
        <begin position="1238"/>
        <end position="1304"/>
    </location>
</feature>
<keyword evidence="7" id="KW-1185">Reference proteome</keyword>
<gene>
    <name evidence="6" type="ORF">A4X13_0g3261</name>
</gene>
<dbReference type="Proteomes" id="UP000077521">
    <property type="component" value="Unassembled WGS sequence"/>
</dbReference>
<dbReference type="GO" id="GO:0036297">
    <property type="term" value="P:interstrand cross-link repair"/>
    <property type="evidence" value="ECO:0007669"/>
    <property type="project" value="TreeGrafter"/>
</dbReference>
<keyword evidence="3" id="KW-0269">Exonuclease</keyword>
<feature type="compositionally biased region" description="Polar residues" evidence="5">
    <location>
        <begin position="796"/>
        <end position="829"/>
    </location>
</feature>
<feature type="compositionally biased region" description="Acidic residues" evidence="5">
    <location>
        <begin position="778"/>
        <end position="790"/>
    </location>
</feature>
<feature type="compositionally biased region" description="Basic and acidic residues" evidence="5">
    <location>
        <begin position="1238"/>
        <end position="1266"/>
    </location>
</feature>
<dbReference type="EMBL" id="LWDF02000178">
    <property type="protein sequence ID" value="KAE8254815.1"/>
    <property type="molecule type" value="Genomic_DNA"/>
</dbReference>
<keyword evidence="2" id="KW-0378">Hydrolase</keyword>
<feature type="compositionally biased region" description="Polar residues" evidence="5">
    <location>
        <begin position="399"/>
        <end position="411"/>
    </location>
</feature>
<dbReference type="InterPro" id="IPR036866">
    <property type="entry name" value="RibonucZ/Hydroxyglut_hydro"/>
</dbReference>
<dbReference type="GO" id="GO:0003684">
    <property type="term" value="F:damaged DNA binding"/>
    <property type="evidence" value="ECO:0007669"/>
    <property type="project" value="TreeGrafter"/>
</dbReference>
<dbReference type="PANTHER" id="PTHR23240">
    <property type="entry name" value="DNA CROSS-LINK REPAIR PROTEIN PSO2/SNM1-RELATED"/>
    <property type="match status" value="1"/>
</dbReference>
<evidence type="ECO:0000256" key="2">
    <source>
        <dbReference type="ARBA" id="ARBA00022801"/>
    </source>
</evidence>
<dbReference type="Gene3D" id="3.40.50.12650">
    <property type="match status" value="1"/>
</dbReference>
<evidence type="ECO:0000313" key="7">
    <source>
        <dbReference type="Proteomes" id="UP000077521"/>
    </source>
</evidence>
<feature type="region of interest" description="Disordered" evidence="5">
    <location>
        <begin position="154"/>
        <end position="187"/>
    </location>
</feature>
<evidence type="ECO:0000256" key="4">
    <source>
        <dbReference type="SAM" id="Coils"/>
    </source>
</evidence>
<feature type="region of interest" description="Disordered" evidence="5">
    <location>
        <begin position="547"/>
        <end position="607"/>
    </location>
</feature>
<feature type="compositionally biased region" description="Polar residues" evidence="5">
    <location>
        <begin position="355"/>
        <end position="368"/>
    </location>
</feature>
<feature type="region of interest" description="Disordered" evidence="5">
    <location>
        <begin position="726"/>
        <end position="989"/>
    </location>
</feature>
<dbReference type="GO" id="GO:0000723">
    <property type="term" value="P:telomere maintenance"/>
    <property type="evidence" value="ECO:0007669"/>
    <property type="project" value="TreeGrafter"/>
</dbReference>
<accession>A0A177TVX7</accession>
<evidence type="ECO:0000256" key="5">
    <source>
        <dbReference type="SAM" id="MobiDB-lite"/>
    </source>
</evidence>
<sequence>MLLKLETQKHRIAMDVDQADPNPPYRHLRITKKEASATRKSQGSSVKPRDVLRALPLNTPTLVQYTQTTKVTITLIDANHMPGAVMFLIEGPRGAVLHTGDVRAEPWWIEKLRREPVLQRWIAWEDPSDSQSWATGFAGDQDHPASMPFESTLVVPGASTTNGQTSRSRQPSSSSVLSSQASACPPPESDSFVLENIYIDTECMFFTKAALSKTDAVKETVRLIAQFPPTTPVFINCFTWGYEELLIGICRAFGQKIHVDKYKRMMYSHVAPDHSRPAPKDIGAMTNITSDSQPFLQQVLTLQEDDMRFHACERQNLCSWLRQFHVEERQVAETSKGAGRRDSPASEPSLEIPHSLSTEPKGSASSLPTPAKKPVTEDEIDVARMEHMRRIRAKDKLQDLSSPIRITSPQKSPKGKTAPSSSQQTILHLNPTEISGASWRQYSVQIQAHIDAAKRGEKPWPRYLFVPFARHSPLPELQSLTALFRPRTITPNTVSKRLGGWVYFILPRLFRAYLHRQDSSRLESECRQILGDRNWIRAQQKEKELFKLHVKSTAEREKRRRTHTESSTTTTTTSDGNSTSKSSISMPPPGQGRTATSQSSSGSDSKISHLLASSGMAIDQDAESSLMLLRLLDHYLHKQPPALLQTMVGDKSELERHLQDLRRLAILNKEDEEEVEELADVFLQEPGAELEGDASKSDSAETSFDALSARSKTVPSTANYFGDVSGAAPRPRLAHGARAVAGTSADASKLDDESDDWSIRLPRAGSVGTKVTQRGYDADADDEDDGDDAGEDSRSTIKQGPSQSQQETRPGPSQGSAETVEDSQVSQVVRNGERSPSLGAPVSSPLRKSSVAASLHSQNEDDDTQLSGLSSPHPRMRPSNYEEQETQVDAASSPHPRMRHWSHTRDEEQETQISVASSPHPRMRLSTSNSASLGETENSQMFPSSPTSNVRAARSAGRMRADESLPEIRVQEPDSPDPVHQEEEEELSSSLGIFPASGSRRRKSVAFSSGKQLEQSVFSNRFLQAALPLFESKLPGNQARATRIVAYGWIAKGGPISFEGTSDPQPGRLDEENVESQRQLLAYVLEDIKDIAIAMSDLKRALQDGETEFNSALIGFQLGTASSRLLGNALAQDTFESHSEPLSHWSSIVTLLEPLVEILRSGPVLLRSIKQHCESLASSPWSIVRPTIFASAGLLFFILEAADRQARVFEPGTVISLEKARCYLDAFSKMIAKAEGKVADAEVKGDQEAAEEAPGRRSPSDDRPETEGNPAKRRKTGSTTVPETSFYVPPSSFGGPPTSPNERSQIQNMDIDLSAIPQPTPGQRPRLLHPTRPSVLANLGELEADIYAQEGTSMESAAVSDGTIDRLSRDFRFEMLQRRERLATGEQGITKRSSLFDVDDSMQRPSASGVDLSVLPIRRRVGGKEIAGADEEAEEEAARERQAGPSSKGKGRELPVQISRKVLPVPAGPGGISLDVSDTQWGCTSIDSDAVQERISRMAQVGTGPSWALTSLYVEERGKDPPPPQ</sequence>
<evidence type="ECO:0000256" key="1">
    <source>
        <dbReference type="ARBA" id="ARBA00022722"/>
    </source>
</evidence>
<proteinExistence type="predicted"/>
<feature type="compositionally biased region" description="Low complexity" evidence="5">
    <location>
        <begin position="166"/>
        <end position="183"/>
    </location>
</feature>
<protein>
    <submittedName>
        <fullName evidence="6">Uncharacterized protein</fullName>
    </submittedName>
</protein>
<feature type="region of interest" description="Disordered" evidence="5">
    <location>
        <begin position="393"/>
        <end position="424"/>
    </location>
</feature>
<feature type="coiled-coil region" evidence="4">
    <location>
        <begin position="644"/>
        <end position="681"/>
    </location>
</feature>
<comment type="caution">
    <text evidence="6">The sequence shown here is derived from an EMBL/GenBank/DDBJ whole genome shotgun (WGS) entry which is preliminary data.</text>
</comment>
<dbReference type="OrthoDB" id="5561659at2759"/>
<dbReference type="Gene3D" id="3.60.15.10">
    <property type="entry name" value="Ribonuclease Z/Hydroxyacylglutathione hydrolase-like"/>
    <property type="match status" value="1"/>
</dbReference>
<name>A0A177TVX7_9BASI</name>
<feature type="compositionally biased region" description="Basic and acidic residues" evidence="5">
    <location>
        <begin position="969"/>
        <end position="981"/>
    </location>
</feature>
<dbReference type="PANTHER" id="PTHR23240:SF8">
    <property type="entry name" value="PROTEIN ARTEMIS"/>
    <property type="match status" value="1"/>
</dbReference>
<feature type="compositionally biased region" description="Polar residues" evidence="5">
    <location>
        <begin position="925"/>
        <end position="950"/>
    </location>
</feature>
<keyword evidence="4" id="KW-0175">Coiled coil</keyword>
<dbReference type="GO" id="GO:0006303">
    <property type="term" value="P:double-strand break repair via nonhomologous end joining"/>
    <property type="evidence" value="ECO:0007669"/>
    <property type="project" value="TreeGrafter"/>
</dbReference>
<evidence type="ECO:0000256" key="3">
    <source>
        <dbReference type="ARBA" id="ARBA00022839"/>
    </source>
</evidence>
<feature type="region of interest" description="Disordered" evidence="5">
    <location>
        <begin position="1426"/>
        <end position="1457"/>
    </location>
</feature>
<keyword evidence="1" id="KW-0540">Nuclease</keyword>
<feature type="compositionally biased region" description="Low complexity" evidence="5">
    <location>
        <begin position="565"/>
        <end position="585"/>
    </location>
</feature>